<dbReference type="EC" id="4.1.1.130" evidence="6"/>
<keyword evidence="6" id="KW-0862">Zinc</keyword>
<dbReference type="GO" id="GO:0031314">
    <property type="term" value="C:extrinsic component of mitochondrial inner membrane"/>
    <property type="evidence" value="ECO:0007669"/>
    <property type="project" value="UniProtKB-UniRule"/>
</dbReference>
<dbReference type="Pfam" id="PF05019">
    <property type="entry name" value="Coq4"/>
    <property type="match status" value="1"/>
</dbReference>
<evidence type="ECO:0000256" key="1">
    <source>
        <dbReference type="ARBA" id="ARBA00022688"/>
    </source>
</evidence>
<keyword evidence="6" id="KW-0479">Metal-binding</keyword>
<evidence type="ECO:0000256" key="3">
    <source>
        <dbReference type="ARBA" id="ARBA00023128"/>
    </source>
</evidence>
<keyword evidence="2 6" id="KW-0999">Mitochondrion inner membrane</keyword>
<protein>
    <recommendedName>
        <fullName evidence="6">Ubiquinone biosynthesis protein COQ4 homolog, mitochondrial</fullName>
    </recommendedName>
    <alternativeName>
        <fullName evidence="6">4-hydroxy-3-methoxy-5-polyprenylbenzoate decarboxylase</fullName>
        <ecNumber evidence="6">4.1.1.130</ecNumber>
    </alternativeName>
    <alternativeName>
        <fullName evidence="6">Coenzyme Q biosynthesis protein 4 homolog</fullName>
    </alternativeName>
</protein>
<keyword evidence="4 6" id="KW-0472">Membrane</keyword>
<dbReference type="AlphaFoldDB" id="A0AAD4N160"/>
<dbReference type="GO" id="GO:0120539">
    <property type="term" value="F:4-hydroxy-3-methoxy-5-polyprenylbenzoate decarboxylase activity"/>
    <property type="evidence" value="ECO:0007669"/>
    <property type="project" value="UniProtKB-EC"/>
</dbReference>
<dbReference type="GO" id="GO:0008270">
    <property type="term" value="F:zinc ion binding"/>
    <property type="evidence" value="ECO:0007669"/>
    <property type="project" value="UniProtKB-UniRule"/>
</dbReference>
<feature type="binding site" evidence="6">
    <location>
        <position position="132"/>
    </location>
    <ligand>
        <name>Zn(2+)</name>
        <dbReference type="ChEBI" id="CHEBI:29105"/>
    </ligand>
</feature>
<dbReference type="PANTHER" id="PTHR12922:SF7">
    <property type="entry name" value="UBIQUINONE BIOSYNTHESIS PROTEIN COQ4 HOMOLOG, MITOCHONDRIAL"/>
    <property type="match status" value="1"/>
</dbReference>
<comment type="function">
    <text evidence="6">Lyase that catalyzes the C1-decarboxylation of 4-hydroxy-3-methoxy-5-(all-trans-polyprenyl)benzoic acid into 2-methoxy-6-(all-trans-polyprenyl)phenol during ubiquinone biosynthesis.</text>
</comment>
<proteinExistence type="inferred from homology"/>
<comment type="caution">
    <text evidence="7">The sequence shown here is derived from an EMBL/GenBank/DDBJ whole genome shotgun (WGS) entry which is preliminary data.</text>
</comment>
<reference evidence="7" key="1">
    <citation type="submission" date="2022-01" db="EMBL/GenBank/DDBJ databases">
        <title>Genome Sequence Resource for Two Populations of Ditylenchus destructor, the Migratory Endoparasitic Phytonematode.</title>
        <authorList>
            <person name="Zhang H."/>
            <person name="Lin R."/>
            <person name="Xie B."/>
        </authorList>
    </citation>
    <scope>NUCLEOTIDE SEQUENCE</scope>
    <source>
        <strain evidence="7">BazhouSP</strain>
    </source>
</reference>
<comment type="similarity">
    <text evidence="6">Belongs to the COQ4 family.</text>
</comment>
<evidence type="ECO:0000256" key="5">
    <source>
        <dbReference type="ARBA" id="ARBA00023239"/>
    </source>
</evidence>
<dbReference type="Proteomes" id="UP001201812">
    <property type="component" value="Unassembled WGS sequence"/>
</dbReference>
<evidence type="ECO:0000256" key="2">
    <source>
        <dbReference type="ARBA" id="ARBA00022792"/>
    </source>
</evidence>
<comment type="pathway">
    <text evidence="6">Cofactor biosynthesis; ubiquinone biosynthesis.</text>
</comment>
<keyword evidence="8" id="KW-1185">Reference proteome</keyword>
<keyword evidence="1 6" id="KW-0831">Ubiquinone biosynthesis</keyword>
<name>A0AAD4N160_9BILA</name>
<accession>A0AAD4N160</accession>
<organism evidence="7 8">
    <name type="scientific">Ditylenchus destructor</name>
    <dbReference type="NCBI Taxonomy" id="166010"/>
    <lineage>
        <taxon>Eukaryota</taxon>
        <taxon>Metazoa</taxon>
        <taxon>Ecdysozoa</taxon>
        <taxon>Nematoda</taxon>
        <taxon>Chromadorea</taxon>
        <taxon>Rhabditida</taxon>
        <taxon>Tylenchina</taxon>
        <taxon>Tylenchomorpha</taxon>
        <taxon>Sphaerularioidea</taxon>
        <taxon>Anguinidae</taxon>
        <taxon>Anguininae</taxon>
        <taxon>Ditylenchus</taxon>
    </lineage>
</organism>
<comment type="catalytic activity">
    <reaction evidence="6">
        <text>a 4-hydroxy-3-methoxy-5-(all-trans-polyprenyl)benzoate + H(+) = a 2-methoxy-6-(all-trans-polyprenyl)phenol + CO2</text>
        <dbReference type="Rhea" id="RHEA:81179"/>
        <dbReference type="Rhea" id="RHEA-COMP:9551"/>
        <dbReference type="Rhea" id="RHEA-COMP:10931"/>
        <dbReference type="ChEBI" id="CHEBI:15378"/>
        <dbReference type="ChEBI" id="CHEBI:16526"/>
        <dbReference type="ChEBI" id="CHEBI:62731"/>
        <dbReference type="ChEBI" id="CHEBI:84443"/>
        <dbReference type="EC" id="4.1.1.130"/>
    </reaction>
</comment>
<evidence type="ECO:0000256" key="4">
    <source>
        <dbReference type="ARBA" id="ARBA00023136"/>
    </source>
</evidence>
<evidence type="ECO:0000256" key="6">
    <source>
        <dbReference type="HAMAP-Rule" id="MF_03111"/>
    </source>
</evidence>
<feature type="binding site" evidence="6">
    <location>
        <position position="131"/>
    </location>
    <ligand>
        <name>Zn(2+)</name>
        <dbReference type="ChEBI" id="CHEBI:29105"/>
    </ligand>
</feature>
<feature type="binding site" evidence="6">
    <location>
        <position position="135"/>
    </location>
    <ligand>
        <name>Zn(2+)</name>
        <dbReference type="ChEBI" id="CHEBI:29105"/>
    </ligand>
</feature>
<sequence length="235" mass="27241">MAKRYPSHVPTNSAQKAILSIGSALMSIFDPKRGDMIATMGETALPIPVLRNLYDRMQRDIVGRELLRTKPRINNSTIDRQYIRSLPDGTLGREYARFLDNLKTSPDARPPVQYVDDPELVFVMQRYRETHDFTHTLLEMRPGFQNMLGEVTVKYFEAIQLGLPMCIMAAIFGGVRLGPKHREQLLKHNLPWVIEQAKKSRFLLALDWENRFEQRITDIQKECSIKPFTLQENHM</sequence>
<evidence type="ECO:0000313" key="7">
    <source>
        <dbReference type="EMBL" id="KAI1707893.1"/>
    </source>
</evidence>
<dbReference type="PANTHER" id="PTHR12922">
    <property type="entry name" value="UBIQUINONE BIOSYNTHESIS PROTEIN"/>
    <property type="match status" value="1"/>
</dbReference>
<comment type="subunit">
    <text evidence="6">Component of a multi-subunit COQ enzyme complex.</text>
</comment>
<dbReference type="InterPro" id="IPR027540">
    <property type="entry name" value="Coq4_euk"/>
</dbReference>
<evidence type="ECO:0000313" key="8">
    <source>
        <dbReference type="Proteomes" id="UP001201812"/>
    </source>
</evidence>
<gene>
    <name evidence="7" type="ORF">DdX_12122</name>
</gene>
<comment type="subcellular location">
    <subcellularLocation>
        <location evidence="6">Mitochondrion inner membrane</location>
        <topology evidence="6">Peripheral membrane protein</topology>
        <orientation evidence="6">Matrix side</orientation>
    </subcellularLocation>
</comment>
<dbReference type="EMBL" id="JAKKPZ010000038">
    <property type="protein sequence ID" value="KAI1707893.1"/>
    <property type="molecule type" value="Genomic_DNA"/>
</dbReference>
<dbReference type="HAMAP" id="MF_03111">
    <property type="entry name" value="Coq4"/>
    <property type="match status" value="1"/>
</dbReference>
<feature type="binding site" evidence="6">
    <location>
        <position position="150"/>
    </location>
    <ligand>
        <name>Zn(2+)</name>
        <dbReference type="ChEBI" id="CHEBI:29105"/>
    </ligand>
</feature>
<comment type="cofactor">
    <cofactor evidence="6">
        <name>Zn(2+)</name>
        <dbReference type="ChEBI" id="CHEBI:29105"/>
    </cofactor>
</comment>
<keyword evidence="3 6" id="KW-0496">Mitochondrion</keyword>
<dbReference type="InterPro" id="IPR007715">
    <property type="entry name" value="Coq4"/>
</dbReference>
<keyword evidence="5 6" id="KW-0456">Lyase</keyword>